<dbReference type="InterPro" id="IPR029052">
    <property type="entry name" value="Metallo-depent_PP-like"/>
</dbReference>
<dbReference type="SUPFAM" id="SSF55816">
    <property type="entry name" value="5'-nucleotidase (syn. UDP-sugar hydrolase), C-terminal domain"/>
    <property type="match status" value="1"/>
</dbReference>
<evidence type="ECO:0000256" key="2">
    <source>
        <dbReference type="RuleBase" id="RU362119"/>
    </source>
</evidence>
<dbReference type="RefSeq" id="WP_285930941.1">
    <property type="nucleotide sequence ID" value="NZ_JASTZU010000019.1"/>
</dbReference>
<sequence length="464" mass="52682">MEEKIFFYYTSDLHSHFENWPKIIKYFNEKKIHRKREKQAFYLLDNGDHVDRFDPIAEAMLGKANVELLSDAGYDVATIGNNEGITLDHDSLFHLYDNANFQLVCANLNSIDGNNPSWLKTTHKLETASGIKIGVIGLTAPFNAFYHLLGWHIDPPLETLDKYIKQLALETDMIVLLSHLGINDDEEIARRYPEIDVIVGGHTHHLFRDGEYINNTLLTAVGKHGNYVGEVILTWDHETAKLTKKEGYATNIDHLDKDQQAEAELKLYKQQANMLLNRSIVMLKNPLEADWFKETELMTKLVKTVQDWTGADCAFLNAGLILESLKAGPVSYGDVHRICPHPINVCVVELKGNELLEVIRAAYTNALMEFELKGFGFRGKVIGRMVFAGLEIDLSPSVAKDFHVNKVTKNGQTLNMNKKYKVATADMFTFGNLLPEVARSKSKHFYMPEFLRDLLVDALKKVNQ</sequence>
<comment type="caution">
    <text evidence="5">The sequence shown here is derived from an EMBL/GenBank/DDBJ whole genome shotgun (WGS) entry which is preliminary data.</text>
</comment>
<dbReference type="InterPro" id="IPR011240">
    <property type="entry name" value="Pesterase_YunD"/>
</dbReference>
<dbReference type="SUPFAM" id="SSF56300">
    <property type="entry name" value="Metallo-dependent phosphatases"/>
    <property type="match status" value="1"/>
</dbReference>
<comment type="similarity">
    <text evidence="2">Belongs to the 5'-nucleotidase family.</text>
</comment>
<reference evidence="5 6" key="1">
    <citation type="submission" date="2023-06" db="EMBL/GenBank/DDBJ databases">
        <title>Aquibacillus rhizosphaerae LR5S19.</title>
        <authorList>
            <person name="Sun J.-Q."/>
        </authorList>
    </citation>
    <scope>NUCLEOTIDE SEQUENCE [LARGE SCALE GENOMIC DNA]</scope>
    <source>
        <strain evidence="5 6">LR5S19</strain>
    </source>
</reference>
<dbReference type="InterPro" id="IPR036907">
    <property type="entry name" value="5'-Nucleotdase_C_sf"/>
</dbReference>
<dbReference type="InterPro" id="IPR008334">
    <property type="entry name" value="5'-Nucleotdase_C"/>
</dbReference>
<dbReference type="PANTHER" id="PTHR11575:SF24">
    <property type="entry name" value="5'-NUCLEOTIDASE"/>
    <property type="match status" value="1"/>
</dbReference>
<evidence type="ECO:0000313" key="6">
    <source>
        <dbReference type="Proteomes" id="UP001235343"/>
    </source>
</evidence>
<dbReference type="PIRSF" id="PIRSF036361">
    <property type="entry name" value="YunD"/>
    <property type="match status" value="1"/>
</dbReference>
<keyword evidence="6" id="KW-1185">Reference proteome</keyword>
<keyword evidence="1" id="KW-0732">Signal</keyword>
<dbReference type="Proteomes" id="UP001235343">
    <property type="component" value="Unassembled WGS sequence"/>
</dbReference>
<keyword evidence="2 5" id="KW-0378">Hydrolase</keyword>
<evidence type="ECO:0000259" key="3">
    <source>
        <dbReference type="Pfam" id="PF00149"/>
    </source>
</evidence>
<accession>A0ABT7L259</accession>
<dbReference type="Pfam" id="PF00149">
    <property type="entry name" value="Metallophos"/>
    <property type="match status" value="1"/>
</dbReference>
<dbReference type="InterPro" id="IPR006179">
    <property type="entry name" value="5_nucleotidase/apyrase"/>
</dbReference>
<proteinExistence type="inferred from homology"/>
<feature type="domain" description="5'-Nucleotidase C-terminal" evidence="4">
    <location>
        <begin position="288"/>
        <end position="427"/>
    </location>
</feature>
<keyword evidence="2" id="KW-0547">Nucleotide-binding</keyword>
<dbReference type="InterPro" id="IPR004843">
    <property type="entry name" value="Calcineurin-like_PHP"/>
</dbReference>
<protein>
    <submittedName>
        <fullName evidence="5">Bifunctional UDP-sugar hydrolase/5'-nucleotidase</fullName>
    </submittedName>
</protein>
<dbReference type="EMBL" id="JASTZU010000019">
    <property type="protein sequence ID" value="MDL4839941.1"/>
    <property type="molecule type" value="Genomic_DNA"/>
</dbReference>
<dbReference type="GO" id="GO:0016787">
    <property type="term" value="F:hydrolase activity"/>
    <property type="evidence" value="ECO:0007669"/>
    <property type="project" value="UniProtKB-KW"/>
</dbReference>
<dbReference type="Gene3D" id="3.60.21.10">
    <property type="match status" value="1"/>
</dbReference>
<dbReference type="Gene3D" id="3.90.780.10">
    <property type="entry name" value="5'-Nucleotidase, C-terminal domain"/>
    <property type="match status" value="1"/>
</dbReference>
<evidence type="ECO:0000259" key="4">
    <source>
        <dbReference type="Pfam" id="PF02872"/>
    </source>
</evidence>
<dbReference type="PRINTS" id="PR01607">
    <property type="entry name" value="APYRASEFAMLY"/>
</dbReference>
<feature type="domain" description="Calcineurin-like phosphoesterase" evidence="3">
    <location>
        <begin position="9"/>
        <end position="205"/>
    </location>
</feature>
<dbReference type="PANTHER" id="PTHR11575">
    <property type="entry name" value="5'-NUCLEOTIDASE-RELATED"/>
    <property type="match status" value="1"/>
</dbReference>
<evidence type="ECO:0000256" key="1">
    <source>
        <dbReference type="ARBA" id="ARBA00022729"/>
    </source>
</evidence>
<evidence type="ECO:0000313" key="5">
    <source>
        <dbReference type="EMBL" id="MDL4839941.1"/>
    </source>
</evidence>
<organism evidence="5 6">
    <name type="scientific">Aquibacillus rhizosphaerae</name>
    <dbReference type="NCBI Taxonomy" id="3051431"/>
    <lineage>
        <taxon>Bacteria</taxon>
        <taxon>Bacillati</taxon>
        <taxon>Bacillota</taxon>
        <taxon>Bacilli</taxon>
        <taxon>Bacillales</taxon>
        <taxon>Bacillaceae</taxon>
        <taxon>Aquibacillus</taxon>
    </lineage>
</organism>
<dbReference type="Pfam" id="PF02872">
    <property type="entry name" value="5_nucleotid_C"/>
    <property type="match status" value="1"/>
</dbReference>
<name>A0ABT7L259_9BACI</name>
<gene>
    <name evidence="5" type="ORF">QQS35_05660</name>
</gene>
<dbReference type="CDD" id="cd00845">
    <property type="entry name" value="MPP_UshA_N_like"/>
    <property type="match status" value="1"/>
</dbReference>